<dbReference type="Gene3D" id="3.30.110.170">
    <property type="entry name" value="Protein of unknown function (DUF541), domain 1"/>
    <property type="match status" value="1"/>
</dbReference>
<dbReference type="EMBL" id="CP000282">
    <property type="protein sequence ID" value="ABD82346.1"/>
    <property type="molecule type" value="Genomic_DNA"/>
</dbReference>
<dbReference type="GeneID" id="98614722"/>
<dbReference type="Gene3D" id="3.30.70.2970">
    <property type="entry name" value="Protein of unknown function (DUF541), domain 2"/>
    <property type="match status" value="1"/>
</dbReference>
<dbReference type="InterPro" id="IPR052022">
    <property type="entry name" value="26kDa_periplasmic_antigen"/>
</dbReference>
<gene>
    <name evidence="2" type="ordered locus">Sde_3089</name>
</gene>
<dbReference type="eggNOG" id="COG2968">
    <property type="taxonomic scope" value="Bacteria"/>
</dbReference>
<evidence type="ECO:0000313" key="2">
    <source>
        <dbReference type="EMBL" id="ABD82346.1"/>
    </source>
</evidence>
<name>Q21G33_SACD2</name>
<evidence type="ECO:0000256" key="1">
    <source>
        <dbReference type="SAM" id="SignalP"/>
    </source>
</evidence>
<dbReference type="Proteomes" id="UP000001947">
    <property type="component" value="Chromosome"/>
</dbReference>
<feature type="signal peptide" evidence="1">
    <location>
        <begin position="1"/>
        <end position="20"/>
    </location>
</feature>
<dbReference type="STRING" id="203122.Sde_3089"/>
<evidence type="ECO:0000313" key="3">
    <source>
        <dbReference type="Proteomes" id="UP000001947"/>
    </source>
</evidence>
<dbReference type="KEGG" id="sde:Sde_3089"/>
<protein>
    <recommendedName>
        <fullName evidence="4">DUF541 domain-containing protein</fullName>
    </recommendedName>
</protein>
<dbReference type="GO" id="GO:0006974">
    <property type="term" value="P:DNA damage response"/>
    <property type="evidence" value="ECO:0007669"/>
    <property type="project" value="TreeGrafter"/>
</dbReference>
<keyword evidence="1" id="KW-0732">Signal</keyword>
<feature type="chain" id="PRO_5004199862" description="DUF541 domain-containing protein" evidence="1">
    <location>
        <begin position="21"/>
        <end position="240"/>
    </location>
</feature>
<dbReference type="InterPro" id="IPR007497">
    <property type="entry name" value="SIMPL/DUF541"/>
</dbReference>
<dbReference type="HOGENOM" id="CLU_080344_3_1_6"/>
<dbReference type="PANTHER" id="PTHR34387:SF2">
    <property type="entry name" value="SLR1258 PROTEIN"/>
    <property type="match status" value="1"/>
</dbReference>
<dbReference type="Pfam" id="PF04402">
    <property type="entry name" value="SIMPL"/>
    <property type="match status" value="1"/>
</dbReference>
<sequence length="240" mass="26318">MNKIFGIVFFLLLCQSVSGANLPDFPFVVSVGSSEQDVKPNIATIQLGVMAFEKDSDLALKTVNLASTSVIGVLKKYGVPVGNVEASDIEKSTKRKRDSDYNTLDVLGYEVSRSITVKLENLSKYSELMSDLVAINNVSGARTAFDISNRKEIEAKLMETASKDARDKAEKMAISLGTKIQSVYAISQASNFSEFFATFGARSEQIMADMAYREGSYNTVMFVPKSINVKQGVNVVFRIK</sequence>
<dbReference type="RefSeq" id="WP_011469562.1">
    <property type="nucleotide sequence ID" value="NC_007912.1"/>
</dbReference>
<accession>Q21G33</accession>
<keyword evidence="3" id="KW-1185">Reference proteome</keyword>
<dbReference type="PANTHER" id="PTHR34387">
    <property type="entry name" value="SLR1258 PROTEIN"/>
    <property type="match status" value="1"/>
</dbReference>
<reference evidence="2 3" key="1">
    <citation type="journal article" date="2008" name="PLoS Genet.">
        <title>Complete genome sequence of the complex carbohydrate-degrading marine bacterium, Saccharophagus degradans strain 2-40 T.</title>
        <authorList>
            <person name="Weiner R.M."/>
            <person name="Taylor L.E.II."/>
            <person name="Henrissat B."/>
            <person name="Hauser L."/>
            <person name="Land M."/>
            <person name="Coutinho P.M."/>
            <person name="Rancurel C."/>
            <person name="Saunders E.H."/>
            <person name="Longmire A.G."/>
            <person name="Zhang H."/>
            <person name="Bayer E.A."/>
            <person name="Gilbert H.J."/>
            <person name="Larimer F."/>
            <person name="Zhulin I.B."/>
            <person name="Ekborg N.A."/>
            <person name="Lamed R."/>
            <person name="Richardson P.M."/>
            <person name="Borovok I."/>
            <person name="Hutcheson S."/>
        </authorList>
    </citation>
    <scope>NUCLEOTIDE SEQUENCE [LARGE SCALE GENOMIC DNA]</scope>
    <source>
        <strain evidence="3">2-40 / ATCC 43961 / DSM 17024</strain>
    </source>
</reference>
<proteinExistence type="predicted"/>
<evidence type="ECO:0008006" key="4">
    <source>
        <dbReference type="Google" id="ProtNLM"/>
    </source>
</evidence>
<organism evidence="2 3">
    <name type="scientific">Saccharophagus degradans (strain 2-40 / ATCC 43961 / DSM 17024)</name>
    <dbReference type="NCBI Taxonomy" id="203122"/>
    <lineage>
        <taxon>Bacteria</taxon>
        <taxon>Pseudomonadati</taxon>
        <taxon>Pseudomonadota</taxon>
        <taxon>Gammaproteobacteria</taxon>
        <taxon>Cellvibrionales</taxon>
        <taxon>Cellvibrionaceae</taxon>
        <taxon>Saccharophagus</taxon>
    </lineage>
</organism>
<dbReference type="AlphaFoldDB" id="Q21G33"/>
<dbReference type="OrthoDB" id="5574370at2"/>